<accession>A0ABV0F5T1</accession>
<keyword evidence="2" id="KW-1185">Reference proteome</keyword>
<organism evidence="1 2">
    <name type="scientific">Enterococcus diestrammenae</name>
    <dbReference type="NCBI Taxonomy" id="1155073"/>
    <lineage>
        <taxon>Bacteria</taxon>
        <taxon>Bacillati</taxon>
        <taxon>Bacillota</taxon>
        <taxon>Bacilli</taxon>
        <taxon>Lactobacillales</taxon>
        <taxon>Enterococcaceae</taxon>
        <taxon>Enterococcus</taxon>
    </lineage>
</organism>
<sequence>KGALLEKYFEIDYLTVEETEEFLKIFSEYIKANKPKKYQKKEK</sequence>
<evidence type="ECO:0008006" key="3">
    <source>
        <dbReference type="Google" id="ProtNLM"/>
    </source>
</evidence>
<dbReference type="Proteomes" id="UP001429357">
    <property type="component" value="Unassembled WGS sequence"/>
</dbReference>
<feature type="non-terminal residue" evidence="1">
    <location>
        <position position="1"/>
    </location>
</feature>
<reference evidence="2" key="1">
    <citation type="submission" date="2016-06" db="EMBL/GenBank/DDBJ databases">
        <title>Four novel species of enterococci isolated from chicken manure.</title>
        <authorList>
            <person name="Van Tyne D."/>
        </authorList>
    </citation>
    <scope>NUCLEOTIDE SEQUENCE [LARGE SCALE GENOMIC DNA]</scope>
    <source>
        <strain evidence="2">JM9A</strain>
    </source>
</reference>
<protein>
    <recommendedName>
        <fullName evidence="3">Transcriptional regulator</fullName>
    </recommendedName>
</protein>
<evidence type="ECO:0000313" key="1">
    <source>
        <dbReference type="EMBL" id="MEO1783367.1"/>
    </source>
</evidence>
<gene>
    <name evidence="1" type="ORF">BAU18_002987</name>
</gene>
<reference evidence="1 2" key="2">
    <citation type="submission" date="2024-02" db="EMBL/GenBank/DDBJ databases">
        <title>The Genome Sequence of Enterococcus diestrammenae JM9A.</title>
        <authorList>
            <person name="Earl A."/>
            <person name="Manson A."/>
            <person name="Gilmore M."/>
            <person name="Sanders J."/>
            <person name="Shea T."/>
            <person name="Howe W."/>
            <person name="Livny J."/>
            <person name="Cuomo C."/>
            <person name="Neafsey D."/>
            <person name="Birren B."/>
        </authorList>
    </citation>
    <scope>NUCLEOTIDE SEQUENCE [LARGE SCALE GENOMIC DNA]</scope>
    <source>
        <strain evidence="1 2">JM9A</strain>
    </source>
</reference>
<name>A0ABV0F5T1_9ENTE</name>
<comment type="caution">
    <text evidence="1">The sequence shown here is derived from an EMBL/GenBank/DDBJ whole genome shotgun (WGS) entry which is preliminary data.</text>
</comment>
<evidence type="ECO:0000313" key="2">
    <source>
        <dbReference type="Proteomes" id="UP001429357"/>
    </source>
</evidence>
<dbReference type="EMBL" id="MAEI02000002">
    <property type="protein sequence ID" value="MEO1783367.1"/>
    <property type="molecule type" value="Genomic_DNA"/>
</dbReference>
<proteinExistence type="predicted"/>